<keyword evidence="5" id="KW-0472">Membrane</keyword>
<feature type="compositionally biased region" description="Pro residues" evidence="4">
    <location>
        <begin position="148"/>
        <end position="158"/>
    </location>
</feature>
<dbReference type="OrthoDB" id="2423701at2759"/>
<feature type="repeat" description="TPR" evidence="3">
    <location>
        <begin position="71"/>
        <end position="104"/>
    </location>
</feature>
<feature type="transmembrane region" description="Helical" evidence="5">
    <location>
        <begin position="270"/>
        <end position="293"/>
    </location>
</feature>
<keyword evidence="1" id="KW-0677">Repeat</keyword>
<dbReference type="PROSITE" id="PS50005">
    <property type="entry name" value="TPR"/>
    <property type="match status" value="1"/>
</dbReference>
<proteinExistence type="predicted"/>
<organism evidence="6 7">
    <name type="scientific">Triparma strigata</name>
    <dbReference type="NCBI Taxonomy" id="1606541"/>
    <lineage>
        <taxon>Eukaryota</taxon>
        <taxon>Sar</taxon>
        <taxon>Stramenopiles</taxon>
        <taxon>Ochrophyta</taxon>
        <taxon>Bolidophyceae</taxon>
        <taxon>Parmales</taxon>
        <taxon>Triparmaceae</taxon>
        <taxon>Triparma</taxon>
    </lineage>
</organism>
<evidence type="ECO:0000256" key="5">
    <source>
        <dbReference type="SAM" id="Phobius"/>
    </source>
</evidence>
<sequence>MTTKQEAIKLYREGKYEEALNAFTSVLPSVPPGRPSAEILSNMSACSLHLSSPSSALTHALSSVKSDPSWPKSHTRLAECYSKLGQSNDSARAAMNAVRLDPSNKPAKAILKRELRRSGNNQQQTNSTNNNDINTEATEERHRREQNNPPPPPSPASPVPSASFPSSWRMWLSSIILKISAMDISSSIFWGFCFILPLYLMYKGMSVDGGVVGGGDGYEEYRRRREEEMNGYSYNEGGGSGEGERRYHSYEQARRRTETWGSGGSLIGEWSSWIMLAGVLVGARVFGVSPWNLMMLVNMLQGRGGIYVGGGGFGGLGGFGGRRRPRGGFGGWF</sequence>
<evidence type="ECO:0000313" key="7">
    <source>
        <dbReference type="Proteomes" id="UP001165085"/>
    </source>
</evidence>
<evidence type="ECO:0000256" key="4">
    <source>
        <dbReference type="SAM" id="MobiDB-lite"/>
    </source>
</evidence>
<evidence type="ECO:0000313" key="6">
    <source>
        <dbReference type="EMBL" id="GMH82737.1"/>
    </source>
</evidence>
<gene>
    <name evidence="6" type="ORF">TrST_g3598</name>
</gene>
<dbReference type="InterPro" id="IPR019734">
    <property type="entry name" value="TPR_rpt"/>
</dbReference>
<dbReference type="EMBL" id="BRXY01000272">
    <property type="protein sequence ID" value="GMH82737.1"/>
    <property type="molecule type" value="Genomic_DNA"/>
</dbReference>
<evidence type="ECO:0000256" key="2">
    <source>
        <dbReference type="ARBA" id="ARBA00022803"/>
    </source>
</evidence>
<dbReference type="SUPFAM" id="SSF48452">
    <property type="entry name" value="TPR-like"/>
    <property type="match status" value="1"/>
</dbReference>
<comment type="caution">
    <text evidence="6">The sequence shown here is derived from an EMBL/GenBank/DDBJ whole genome shotgun (WGS) entry which is preliminary data.</text>
</comment>
<dbReference type="Proteomes" id="UP001165085">
    <property type="component" value="Unassembled WGS sequence"/>
</dbReference>
<dbReference type="GO" id="GO:0051879">
    <property type="term" value="F:Hsp90 protein binding"/>
    <property type="evidence" value="ECO:0007669"/>
    <property type="project" value="TreeGrafter"/>
</dbReference>
<protein>
    <submittedName>
        <fullName evidence="6">Uncharacterized protein</fullName>
    </submittedName>
</protein>
<dbReference type="PANTHER" id="PTHR22904">
    <property type="entry name" value="TPR REPEAT CONTAINING PROTEIN"/>
    <property type="match status" value="1"/>
</dbReference>
<dbReference type="Gene3D" id="1.25.40.10">
    <property type="entry name" value="Tetratricopeptide repeat domain"/>
    <property type="match status" value="1"/>
</dbReference>
<keyword evidence="5" id="KW-1133">Transmembrane helix</keyword>
<keyword evidence="5" id="KW-0812">Transmembrane</keyword>
<reference evidence="7" key="1">
    <citation type="journal article" date="2023" name="Commun. Biol.">
        <title>Genome analysis of Parmales, the sister group of diatoms, reveals the evolutionary specialization of diatoms from phago-mixotrophs to photoautotrophs.</title>
        <authorList>
            <person name="Ban H."/>
            <person name="Sato S."/>
            <person name="Yoshikawa S."/>
            <person name="Yamada K."/>
            <person name="Nakamura Y."/>
            <person name="Ichinomiya M."/>
            <person name="Sato N."/>
            <person name="Blanc-Mathieu R."/>
            <person name="Endo H."/>
            <person name="Kuwata A."/>
            <person name="Ogata H."/>
        </authorList>
    </citation>
    <scope>NUCLEOTIDE SEQUENCE [LARGE SCALE GENOMIC DNA]</scope>
    <source>
        <strain evidence="7">NIES 3701</strain>
    </source>
</reference>
<dbReference type="AlphaFoldDB" id="A0A9W7B2L1"/>
<keyword evidence="7" id="KW-1185">Reference proteome</keyword>
<feature type="transmembrane region" description="Helical" evidence="5">
    <location>
        <begin position="175"/>
        <end position="200"/>
    </location>
</feature>
<evidence type="ECO:0000256" key="1">
    <source>
        <dbReference type="ARBA" id="ARBA00022737"/>
    </source>
</evidence>
<keyword evidence="2 3" id="KW-0802">TPR repeat</keyword>
<dbReference type="PANTHER" id="PTHR22904:SF523">
    <property type="entry name" value="STRESS-INDUCED-PHOSPHOPROTEIN 1"/>
    <property type="match status" value="1"/>
</dbReference>
<evidence type="ECO:0000256" key="3">
    <source>
        <dbReference type="PROSITE-ProRule" id="PRU00339"/>
    </source>
</evidence>
<feature type="compositionally biased region" description="Low complexity" evidence="4">
    <location>
        <begin position="120"/>
        <end position="135"/>
    </location>
</feature>
<feature type="region of interest" description="Disordered" evidence="4">
    <location>
        <begin position="115"/>
        <end position="161"/>
    </location>
</feature>
<accession>A0A9W7B2L1</accession>
<name>A0A9W7B2L1_9STRA</name>
<dbReference type="InterPro" id="IPR011990">
    <property type="entry name" value="TPR-like_helical_dom_sf"/>
</dbReference>